<dbReference type="STRING" id="355548.SAMN04487945_2126"/>
<feature type="domain" description="DUF7094" evidence="2">
    <location>
        <begin position="209"/>
        <end position="308"/>
    </location>
</feature>
<feature type="domain" description="Fibronectin-III type-like" evidence="1">
    <location>
        <begin position="314"/>
        <end position="386"/>
    </location>
</feature>
<keyword evidence="5" id="KW-1185">Reference proteome</keyword>
<dbReference type="EMBL" id="FOJA01000001">
    <property type="protein sequence ID" value="SEW20026.1"/>
    <property type="molecule type" value="Genomic_DNA"/>
</dbReference>
<accession>A0A1I0PZA4</accession>
<evidence type="ECO:0000313" key="5">
    <source>
        <dbReference type="Proteomes" id="UP000198518"/>
    </source>
</evidence>
<dbReference type="InterPro" id="IPR055520">
    <property type="entry name" value="DUF7094"/>
</dbReference>
<dbReference type="Pfam" id="PF23379">
    <property type="entry name" value="DUF7096"/>
    <property type="match status" value="1"/>
</dbReference>
<reference evidence="4 5" key="1">
    <citation type="submission" date="2016-10" db="EMBL/GenBank/DDBJ databases">
        <authorList>
            <person name="de Groot N.N."/>
        </authorList>
    </citation>
    <scope>NUCLEOTIDE SEQUENCE [LARGE SCALE GENOMIC DNA]</scope>
    <source>
        <strain evidence="4 5">CGMCC 1.5337</strain>
    </source>
</reference>
<dbReference type="RefSeq" id="WP_089669365.1">
    <property type="nucleotide sequence ID" value="NZ_FOJA01000001.1"/>
</dbReference>
<gene>
    <name evidence="4" type="ORF">SAMN04487945_2126</name>
</gene>
<evidence type="ECO:0000259" key="3">
    <source>
        <dbReference type="Pfam" id="PF23379"/>
    </source>
</evidence>
<sequence>MSRVRPALAALVLVVATAATGLAATGALSAPAQPGDDPTVGVSENTSRVLLLTRADAAGFDSPNLTVTQSVDAGHQGLTTTYRLERLESQLEGVDSGAKRSALIQREVEWATNRTTALIEREREARNAYAAGDITGSEYLTTVGAVHAAASSLERYLGDKSSQRALYTLADQKSPISRTRARLQSVLGPVRERATAAVQGDRERARIHVTVGDGVMLSTLNGTTYVRETYRPDNLDEELAAYGDPIAFIQETYPWVANNSQGASYTTMGNYAVLFSTGHSHGELEVYSDVSTDRVYVERQRKRLDRMPVSYESSTSGNNATLLVSRTYTGGPVNVRVENATGGGIAAPVTLAGSEVGATGEDGELWAISPGGEYEVSVEVDGETLNATVVANPQPPTEQTTGNVTVGET</sequence>
<feature type="domain" description="DUF7096" evidence="3">
    <location>
        <begin position="1"/>
        <end position="203"/>
    </location>
</feature>
<dbReference type="Pfam" id="PF23374">
    <property type="entry name" value="Fn3_arc"/>
    <property type="match status" value="1"/>
</dbReference>
<dbReference type="OrthoDB" id="201701at2157"/>
<evidence type="ECO:0000259" key="2">
    <source>
        <dbReference type="Pfam" id="PF23375"/>
    </source>
</evidence>
<evidence type="ECO:0000259" key="1">
    <source>
        <dbReference type="Pfam" id="PF23374"/>
    </source>
</evidence>
<organism evidence="4 5">
    <name type="scientific">Halobacterium jilantaiense</name>
    <dbReference type="NCBI Taxonomy" id="355548"/>
    <lineage>
        <taxon>Archaea</taxon>
        <taxon>Methanobacteriati</taxon>
        <taxon>Methanobacteriota</taxon>
        <taxon>Stenosarchaea group</taxon>
        <taxon>Halobacteria</taxon>
        <taxon>Halobacteriales</taxon>
        <taxon>Halobacteriaceae</taxon>
        <taxon>Halobacterium</taxon>
    </lineage>
</organism>
<dbReference type="AlphaFoldDB" id="A0A1I0PZA4"/>
<dbReference type="Pfam" id="PF23375">
    <property type="entry name" value="DUF7094"/>
    <property type="match status" value="1"/>
</dbReference>
<protein>
    <submittedName>
        <fullName evidence="4">Uncharacterized protein</fullName>
    </submittedName>
</protein>
<dbReference type="InterPro" id="IPR055522">
    <property type="entry name" value="DUF7096"/>
</dbReference>
<proteinExistence type="predicted"/>
<dbReference type="Proteomes" id="UP000198518">
    <property type="component" value="Unassembled WGS sequence"/>
</dbReference>
<evidence type="ECO:0000313" key="4">
    <source>
        <dbReference type="EMBL" id="SEW20026.1"/>
    </source>
</evidence>
<dbReference type="InterPro" id="IPR056397">
    <property type="entry name" value="Fn3_arc"/>
</dbReference>
<name>A0A1I0PZA4_9EURY</name>